<keyword evidence="2" id="KW-1185">Reference proteome</keyword>
<dbReference type="EMBL" id="CAJVPZ010009100">
    <property type="protein sequence ID" value="CAG8605257.1"/>
    <property type="molecule type" value="Genomic_DNA"/>
</dbReference>
<proteinExistence type="predicted"/>
<sequence>TELSKQVQEFAQQCLETKQQYVKVFGFVKALINKAVKLNLNKKILTMLDNFKKKEIDTVLTNSDAIISLDESKYEQENKVKKMQKRKSSEVSGKNPIVKHQKGCLQKEPEFSVVLRLASIYQQVQNLKILLVHIAMKLFIILEVAKKSLMMLILRNNLKQVK</sequence>
<accession>A0A9N9CNG0</accession>
<feature type="non-terminal residue" evidence="1">
    <location>
        <position position="1"/>
    </location>
</feature>
<organism evidence="1 2">
    <name type="scientific">Racocetra fulgida</name>
    <dbReference type="NCBI Taxonomy" id="60492"/>
    <lineage>
        <taxon>Eukaryota</taxon>
        <taxon>Fungi</taxon>
        <taxon>Fungi incertae sedis</taxon>
        <taxon>Mucoromycota</taxon>
        <taxon>Glomeromycotina</taxon>
        <taxon>Glomeromycetes</taxon>
        <taxon>Diversisporales</taxon>
        <taxon>Gigasporaceae</taxon>
        <taxon>Racocetra</taxon>
    </lineage>
</organism>
<name>A0A9N9CNG0_9GLOM</name>
<dbReference type="AlphaFoldDB" id="A0A9N9CNG0"/>
<gene>
    <name evidence="1" type="ORF">RFULGI_LOCUS6762</name>
</gene>
<evidence type="ECO:0000313" key="2">
    <source>
        <dbReference type="Proteomes" id="UP000789396"/>
    </source>
</evidence>
<dbReference type="Proteomes" id="UP000789396">
    <property type="component" value="Unassembled WGS sequence"/>
</dbReference>
<evidence type="ECO:0000313" key="1">
    <source>
        <dbReference type="EMBL" id="CAG8605257.1"/>
    </source>
</evidence>
<protein>
    <submittedName>
        <fullName evidence="1">7145_t:CDS:1</fullName>
    </submittedName>
</protein>
<reference evidence="1" key="1">
    <citation type="submission" date="2021-06" db="EMBL/GenBank/DDBJ databases">
        <authorList>
            <person name="Kallberg Y."/>
            <person name="Tangrot J."/>
            <person name="Rosling A."/>
        </authorList>
    </citation>
    <scope>NUCLEOTIDE SEQUENCE</scope>
    <source>
        <strain evidence="1">IN212</strain>
    </source>
</reference>
<comment type="caution">
    <text evidence="1">The sequence shown here is derived from an EMBL/GenBank/DDBJ whole genome shotgun (WGS) entry which is preliminary data.</text>
</comment>